<organism evidence="1">
    <name type="scientific">Haptolina ericina</name>
    <dbReference type="NCBI Taxonomy" id="156174"/>
    <lineage>
        <taxon>Eukaryota</taxon>
        <taxon>Haptista</taxon>
        <taxon>Haptophyta</taxon>
        <taxon>Prymnesiophyceae</taxon>
        <taxon>Prymnesiales</taxon>
        <taxon>Prymnesiaceae</taxon>
        <taxon>Haptolina</taxon>
    </lineage>
</organism>
<accession>A0A7S3AEV5</accession>
<dbReference type="AlphaFoldDB" id="A0A7S3AEV5"/>
<protein>
    <submittedName>
        <fullName evidence="1">Uncharacterized protein</fullName>
    </submittedName>
</protein>
<gene>
    <name evidence="1" type="ORF">HERI1096_LOCUS3259</name>
</gene>
<reference evidence="1" key="1">
    <citation type="submission" date="2021-01" db="EMBL/GenBank/DDBJ databases">
        <authorList>
            <person name="Corre E."/>
            <person name="Pelletier E."/>
            <person name="Niang G."/>
            <person name="Scheremetjew M."/>
            <person name="Finn R."/>
            <person name="Kale V."/>
            <person name="Holt S."/>
            <person name="Cochrane G."/>
            <person name="Meng A."/>
            <person name="Brown T."/>
            <person name="Cohen L."/>
        </authorList>
    </citation>
    <scope>NUCLEOTIDE SEQUENCE</scope>
    <source>
        <strain evidence="1">CCMP281</strain>
    </source>
</reference>
<proteinExistence type="predicted"/>
<name>A0A7S3AEV5_9EUKA</name>
<evidence type="ECO:0000313" key="1">
    <source>
        <dbReference type="EMBL" id="CAE0102602.1"/>
    </source>
</evidence>
<dbReference type="EMBL" id="HBHX01005999">
    <property type="protein sequence ID" value="CAE0102602.1"/>
    <property type="molecule type" value="Transcribed_RNA"/>
</dbReference>
<sequence length="306" mass="34054">MEEAGFGQVAYHVHACRSRFAGQCDVFIHTWDVLDKGKGYVETPDGQRCTKLCRKTIAQSKMSSWPCVHNLSASFNATAVWVERQPPPPQRTSIFANQSMANFRMNAASMANGVDLMMRHASLTGQTASQLYSAAVRIRADVGSRKMRGRPDFRSQFLDDVGWAHVRRRAGLALAGELSSHEVMEIVTCHRPYEKRIDFCFWSAPVTALQQSLAALRSDVIDRLISGDRRGECQEHLRSNRLPPMTENVLFCAMSSHGVRQSPLWDSWALGGPACTARGCRGLRRCTPLETARCARSNVTDLVGHS</sequence>